<organism evidence="2 3">
    <name type="scientific">Streptomyces radiopugnans</name>
    <dbReference type="NCBI Taxonomy" id="403935"/>
    <lineage>
        <taxon>Bacteria</taxon>
        <taxon>Bacillati</taxon>
        <taxon>Actinomycetota</taxon>
        <taxon>Actinomycetes</taxon>
        <taxon>Kitasatosporales</taxon>
        <taxon>Streptomycetaceae</taxon>
        <taxon>Streptomyces</taxon>
    </lineage>
</organism>
<evidence type="ECO:0008006" key="4">
    <source>
        <dbReference type="Google" id="ProtNLM"/>
    </source>
</evidence>
<keyword evidence="3" id="KW-1185">Reference proteome</keyword>
<reference evidence="3" key="1">
    <citation type="submission" date="2016-10" db="EMBL/GenBank/DDBJ databases">
        <authorList>
            <person name="Varghese N."/>
            <person name="Submissions S."/>
        </authorList>
    </citation>
    <scope>NUCLEOTIDE SEQUENCE [LARGE SCALE GENOMIC DNA]</scope>
    <source>
        <strain evidence="3">CGMCC 4.3519</strain>
    </source>
</reference>
<dbReference type="EMBL" id="FOET01000022">
    <property type="protein sequence ID" value="SEQ96311.1"/>
    <property type="molecule type" value="Genomic_DNA"/>
</dbReference>
<proteinExistence type="predicted"/>
<evidence type="ECO:0000313" key="2">
    <source>
        <dbReference type="EMBL" id="SEQ96311.1"/>
    </source>
</evidence>
<protein>
    <recommendedName>
        <fullName evidence="4">Transposase of IS4/5 family</fullName>
    </recommendedName>
</protein>
<dbReference type="AlphaFoldDB" id="A0A1H9KB05"/>
<sequence>MTCWRRLAEWTEAGVWPRLHEVLLAKLRSANALDFSRAAVDGSHIRALKGEPRPDEALSTGAEPAANII</sequence>
<dbReference type="Proteomes" id="UP000199055">
    <property type="component" value="Unassembled WGS sequence"/>
</dbReference>
<dbReference type="STRING" id="403935.SAMN05216481_12226"/>
<gene>
    <name evidence="2" type="ORF">SAMN05216481_12226</name>
</gene>
<evidence type="ECO:0000313" key="3">
    <source>
        <dbReference type="Proteomes" id="UP000199055"/>
    </source>
</evidence>
<evidence type="ECO:0000256" key="1">
    <source>
        <dbReference type="SAM" id="MobiDB-lite"/>
    </source>
</evidence>
<name>A0A1H9KB05_9ACTN</name>
<feature type="region of interest" description="Disordered" evidence="1">
    <location>
        <begin position="50"/>
        <end position="69"/>
    </location>
</feature>
<accession>A0A1H9KB05</accession>